<keyword evidence="8" id="KW-1185">Reference proteome</keyword>
<evidence type="ECO:0000256" key="6">
    <source>
        <dbReference type="SAM" id="Phobius"/>
    </source>
</evidence>
<feature type="transmembrane region" description="Helical" evidence="6">
    <location>
        <begin position="145"/>
        <end position="166"/>
    </location>
</feature>
<keyword evidence="2" id="KW-1003">Cell membrane</keyword>
<sequence>MKTRKLLSLAALALLTAGLHLFTVFSGTQFYLVQLTMAAYYGLVVIGLGVMMGYAGQISIGHAGFFAIGGYLSAALTTNDLTPFVATGGIRILDNLGLLVHGQDIFGADLVTVSPWAACLFAVTVAALIALVIGGPVLKLRGHYLAMATLGFGTIVYRVFLASPYFGEADGISEVPAFQLLPATALFGPLVISGDSAYRVLNYYLAWGVLFVGMALLLNLIDSRAGRALRSLHSSEEAAEAFGVDTARCKVQIFVLSAIYAAVAGSLLTHFNGGIGPNEASVMKSVRYVALVAVGGMTSLWGTLLMGVGLTFLSLRGVFGAFDDVVFGVILIVIMLFAPEGILRGVFGRVVQLFLPGRQV</sequence>
<dbReference type="CDD" id="cd06581">
    <property type="entry name" value="TM_PBP1_LivM_like"/>
    <property type="match status" value="1"/>
</dbReference>
<keyword evidence="3 6" id="KW-0812">Transmembrane</keyword>
<evidence type="ECO:0000256" key="3">
    <source>
        <dbReference type="ARBA" id="ARBA00022692"/>
    </source>
</evidence>
<feature type="transmembrane region" description="Helical" evidence="6">
    <location>
        <begin position="113"/>
        <end position="133"/>
    </location>
</feature>
<dbReference type="PANTHER" id="PTHR30482">
    <property type="entry name" value="HIGH-AFFINITY BRANCHED-CHAIN AMINO ACID TRANSPORT SYSTEM PERMEASE"/>
    <property type="match status" value="1"/>
</dbReference>
<comment type="subcellular location">
    <subcellularLocation>
        <location evidence="1">Cell membrane</location>
        <topology evidence="1">Multi-pass membrane protein</topology>
    </subcellularLocation>
</comment>
<feature type="transmembrane region" description="Helical" evidence="6">
    <location>
        <begin position="325"/>
        <end position="347"/>
    </location>
</feature>
<evidence type="ECO:0000256" key="5">
    <source>
        <dbReference type="ARBA" id="ARBA00023136"/>
    </source>
</evidence>
<organism evidence="7 8">
    <name type="scientific">Desulfobulbus oligotrophicus</name>
    <dbReference type="NCBI Taxonomy" id="1909699"/>
    <lineage>
        <taxon>Bacteria</taxon>
        <taxon>Pseudomonadati</taxon>
        <taxon>Thermodesulfobacteriota</taxon>
        <taxon>Desulfobulbia</taxon>
        <taxon>Desulfobulbales</taxon>
        <taxon>Desulfobulbaceae</taxon>
        <taxon>Desulfobulbus</taxon>
    </lineage>
</organism>
<gene>
    <name evidence="7" type="ORF">HP555_02295</name>
</gene>
<evidence type="ECO:0000256" key="4">
    <source>
        <dbReference type="ARBA" id="ARBA00022989"/>
    </source>
</evidence>
<keyword evidence="4 6" id="KW-1133">Transmembrane helix</keyword>
<dbReference type="InterPro" id="IPR043428">
    <property type="entry name" value="LivM-like"/>
</dbReference>
<evidence type="ECO:0000313" key="8">
    <source>
        <dbReference type="Proteomes" id="UP000596092"/>
    </source>
</evidence>
<evidence type="ECO:0000256" key="1">
    <source>
        <dbReference type="ARBA" id="ARBA00004651"/>
    </source>
</evidence>
<feature type="transmembrane region" description="Helical" evidence="6">
    <location>
        <begin position="31"/>
        <end position="51"/>
    </location>
</feature>
<dbReference type="RefSeq" id="WP_199263607.1">
    <property type="nucleotide sequence ID" value="NZ_CP054140.1"/>
</dbReference>
<dbReference type="InterPro" id="IPR001851">
    <property type="entry name" value="ABC_transp_permease"/>
</dbReference>
<keyword evidence="5 6" id="KW-0472">Membrane</keyword>
<dbReference type="AlphaFoldDB" id="A0A7T6APJ8"/>
<feature type="transmembrane region" description="Helical" evidence="6">
    <location>
        <begin position="203"/>
        <end position="221"/>
    </location>
</feature>
<dbReference type="PANTHER" id="PTHR30482:SF18">
    <property type="entry name" value="BRANCHED AMINO ACID TRANSPORT SYSTEM PERMEASE"/>
    <property type="match status" value="1"/>
</dbReference>
<evidence type="ECO:0000313" key="7">
    <source>
        <dbReference type="EMBL" id="QQG64776.1"/>
    </source>
</evidence>
<evidence type="ECO:0000256" key="2">
    <source>
        <dbReference type="ARBA" id="ARBA00022475"/>
    </source>
</evidence>
<dbReference type="KEGG" id="dog:HP555_02295"/>
<feature type="transmembrane region" description="Helical" evidence="6">
    <location>
        <begin position="251"/>
        <end position="268"/>
    </location>
</feature>
<dbReference type="GO" id="GO:0015658">
    <property type="term" value="F:branched-chain amino acid transmembrane transporter activity"/>
    <property type="evidence" value="ECO:0007669"/>
    <property type="project" value="InterPro"/>
</dbReference>
<name>A0A7T6APJ8_9BACT</name>
<dbReference type="Pfam" id="PF02653">
    <property type="entry name" value="BPD_transp_2"/>
    <property type="match status" value="1"/>
</dbReference>
<protein>
    <submittedName>
        <fullName evidence="7">Branched-chain amino acid ABC transporter permease</fullName>
    </submittedName>
</protein>
<reference evidence="7 8" key="1">
    <citation type="submission" date="2020-05" db="EMBL/GenBank/DDBJ databases">
        <title>Complete genome of Desulfobulbus oligotrophicus.</title>
        <authorList>
            <person name="Podar M."/>
        </authorList>
    </citation>
    <scope>NUCLEOTIDE SEQUENCE [LARGE SCALE GENOMIC DNA]</scope>
    <source>
        <strain evidence="7 8">Prop6</strain>
    </source>
</reference>
<proteinExistence type="predicted"/>
<accession>A0A7T6APJ8</accession>
<dbReference type="GO" id="GO:0005886">
    <property type="term" value="C:plasma membrane"/>
    <property type="evidence" value="ECO:0007669"/>
    <property type="project" value="UniProtKB-SubCell"/>
</dbReference>
<feature type="transmembrane region" description="Helical" evidence="6">
    <location>
        <begin position="58"/>
        <end position="76"/>
    </location>
</feature>
<feature type="transmembrane region" description="Helical" evidence="6">
    <location>
        <begin position="288"/>
        <end position="313"/>
    </location>
</feature>
<dbReference type="Proteomes" id="UP000596092">
    <property type="component" value="Chromosome"/>
</dbReference>
<dbReference type="EMBL" id="CP054140">
    <property type="protein sequence ID" value="QQG64776.1"/>
    <property type="molecule type" value="Genomic_DNA"/>
</dbReference>